<organism evidence="1 2">
    <name type="scientific">Pocillopora damicornis</name>
    <name type="common">Cauliflower coral</name>
    <name type="synonym">Millepora damicornis</name>
    <dbReference type="NCBI Taxonomy" id="46731"/>
    <lineage>
        <taxon>Eukaryota</taxon>
        <taxon>Metazoa</taxon>
        <taxon>Cnidaria</taxon>
        <taxon>Anthozoa</taxon>
        <taxon>Hexacorallia</taxon>
        <taxon>Scleractinia</taxon>
        <taxon>Astrocoeniina</taxon>
        <taxon>Pocilloporidae</taxon>
        <taxon>Pocillopora</taxon>
    </lineage>
</organism>
<dbReference type="AlphaFoldDB" id="A0A3M6V515"/>
<accession>A0A3M6V515</accession>
<proteinExistence type="predicted"/>
<evidence type="ECO:0000313" key="1">
    <source>
        <dbReference type="EMBL" id="RMX60658.1"/>
    </source>
</evidence>
<reference evidence="1 2" key="1">
    <citation type="journal article" date="2018" name="Sci. Rep.">
        <title>Comparative analysis of the Pocillopora damicornis genome highlights role of immune system in coral evolution.</title>
        <authorList>
            <person name="Cunning R."/>
            <person name="Bay R.A."/>
            <person name="Gillette P."/>
            <person name="Baker A.C."/>
            <person name="Traylor-Knowles N."/>
        </authorList>
    </citation>
    <scope>NUCLEOTIDE SEQUENCE [LARGE SCALE GENOMIC DNA]</scope>
    <source>
        <strain evidence="1">RSMAS</strain>
        <tissue evidence="1">Whole animal</tissue>
    </source>
</reference>
<gene>
    <name evidence="1" type="ORF">pdam_00021139</name>
</gene>
<evidence type="ECO:0000313" key="2">
    <source>
        <dbReference type="Proteomes" id="UP000275408"/>
    </source>
</evidence>
<sequence>MCQKVAGNYNFIFLDKDNMLYEINKLSTEDKLLLTSKIFRPGKESMKTDILPCSQTYKNLPAMFNESGQKLNFAWAINALSHESVRPVHKAVTADQLYSILQPSFVGLLMFATNLSVYSVTCSKLALNIHGEIHPAGGNTTVKTWLNSLTMKVPTVPSGDILTAIDNDQVLIRKWTVLISVCVAPVYPNGTLQLDSNLAPGARYSHIEQAQTRQDEREKDTCDHAASSWTSLRTVQHVARNIFVPYTFVKAYTRWHAIFIDCFFKYVKYR</sequence>
<comment type="caution">
    <text evidence="1">The sequence shown here is derived from an EMBL/GenBank/DDBJ whole genome shotgun (WGS) entry which is preliminary data.</text>
</comment>
<dbReference type="EMBL" id="RCHS01000131">
    <property type="protein sequence ID" value="RMX60658.1"/>
    <property type="molecule type" value="Genomic_DNA"/>
</dbReference>
<name>A0A3M6V515_POCDA</name>
<protein>
    <submittedName>
        <fullName evidence="1">Uncharacterized protein</fullName>
    </submittedName>
</protein>
<dbReference type="Proteomes" id="UP000275408">
    <property type="component" value="Unassembled WGS sequence"/>
</dbReference>
<keyword evidence="2" id="KW-1185">Reference proteome</keyword>